<dbReference type="Proteomes" id="UP000229390">
    <property type="component" value="Unassembled WGS sequence"/>
</dbReference>
<dbReference type="GO" id="GO:0004816">
    <property type="term" value="F:asparagine-tRNA ligase activity"/>
    <property type="evidence" value="ECO:0007669"/>
    <property type="project" value="UniProtKB-EC"/>
</dbReference>
<evidence type="ECO:0000256" key="1">
    <source>
        <dbReference type="ARBA" id="ARBA00004496"/>
    </source>
</evidence>
<organism evidence="12 13">
    <name type="scientific">Candidatus Nealsonbacteria bacterium CG08_land_8_20_14_0_20_43_11</name>
    <dbReference type="NCBI Taxonomy" id="1974706"/>
    <lineage>
        <taxon>Bacteria</taxon>
        <taxon>Candidatus Nealsoniibacteriota</taxon>
    </lineage>
</organism>
<comment type="catalytic activity">
    <reaction evidence="10">
        <text>tRNA(Asn) + L-asparagine + ATP = L-asparaginyl-tRNA(Asn) + AMP + diphosphate + H(+)</text>
        <dbReference type="Rhea" id="RHEA:11180"/>
        <dbReference type="Rhea" id="RHEA-COMP:9659"/>
        <dbReference type="Rhea" id="RHEA-COMP:9674"/>
        <dbReference type="ChEBI" id="CHEBI:15378"/>
        <dbReference type="ChEBI" id="CHEBI:30616"/>
        <dbReference type="ChEBI" id="CHEBI:33019"/>
        <dbReference type="ChEBI" id="CHEBI:58048"/>
        <dbReference type="ChEBI" id="CHEBI:78442"/>
        <dbReference type="ChEBI" id="CHEBI:78515"/>
        <dbReference type="ChEBI" id="CHEBI:456215"/>
        <dbReference type="EC" id="6.1.1.22"/>
    </reaction>
</comment>
<keyword evidence="8" id="KW-0030">Aminoacyl-tRNA synthetase</keyword>
<dbReference type="AlphaFoldDB" id="A0A2M6T171"/>
<dbReference type="EMBL" id="PEYE01000014">
    <property type="protein sequence ID" value="PIS38988.1"/>
    <property type="molecule type" value="Genomic_DNA"/>
</dbReference>
<keyword evidence="4" id="KW-0436">Ligase</keyword>
<keyword evidence="5" id="KW-0547">Nucleotide-binding</keyword>
<proteinExistence type="inferred from homology"/>
<evidence type="ECO:0000256" key="8">
    <source>
        <dbReference type="ARBA" id="ARBA00023146"/>
    </source>
</evidence>
<evidence type="ECO:0000313" key="13">
    <source>
        <dbReference type="Proteomes" id="UP000229390"/>
    </source>
</evidence>
<keyword evidence="7" id="KW-0648">Protein biosynthesis</keyword>
<dbReference type="Gene3D" id="3.30.930.10">
    <property type="entry name" value="Bira Bifunctional Protein, Domain 2"/>
    <property type="match status" value="1"/>
</dbReference>
<comment type="caution">
    <text evidence="12">The sequence shown here is derived from an EMBL/GenBank/DDBJ whole genome shotgun (WGS) entry which is preliminary data.</text>
</comment>
<comment type="similarity">
    <text evidence="2">Belongs to the class-II aminoacyl-tRNA synthetase family.</text>
</comment>
<evidence type="ECO:0000256" key="6">
    <source>
        <dbReference type="ARBA" id="ARBA00022840"/>
    </source>
</evidence>
<sequence>MNTKVIKLTDFVLAAARRYLKANCYTEVVVPRVVRASGACENINTLFEVSFNNDLKWFNGKRAYLAQTGQLYLEALVPKLNNVYCVGPSFRAEPKADARHLTEFLMIEIEHPGGFDKLLKYIEGAVAAMAHSVAGYESTAEEFGLSADTLHRLSSCPDVFTKITYDEAIGTLQELGEAVGWGDDISSTQEKKLVEFYGNQPLFITRFPDPMYDFGKDVAVEKFFNMLPDKETPGRVLSADLILPFGGEAVGSAARVHQADVLVARLKNSRMFQRLVERGGGLEDFDWYINQVKANGAVPHAGCGFGMARIIQWLLGAETIQQAVTFPANRENLI</sequence>
<dbReference type="InterPro" id="IPR004364">
    <property type="entry name" value="Aa-tRNA-synt_II"/>
</dbReference>
<name>A0A2M6T171_9BACT</name>
<keyword evidence="3" id="KW-0963">Cytoplasm</keyword>
<dbReference type="GO" id="GO:0005737">
    <property type="term" value="C:cytoplasm"/>
    <property type="evidence" value="ECO:0007669"/>
    <property type="project" value="UniProtKB-SubCell"/>
</dbReference>
<accession>A0A2M6T171</accession>
<dbReference type="GO" id="GO:0005524">
    <property type="term" value="F:ATP binding"/>
    <property type="evidence" value="ECO:0007669"/>
    <property type="project" value="UniProtKB-KW"/>
</dbReference>
<evidence type="ECO:0000256" key="10">
    <source>
        <dbReference type="ARBA" id="ARBA00047844"/>
    </source>
</evidence>
<evidence type="ECO:0000259" key="11">
    <source>
        <dbReference type="PROSITE" id="PS50862"/>
    </source>
</evidence>
<dbReference type="InterPro" id="IPR006195">
    <property type="entry name" value="aa-tRNA-synth_II"/>
</dbReference>
<keyword evidence="6" id="KW-0067">ATP-binding</keyword>
<protein>
    <recommendedName>
        <fullName evidence="9">Asparaginyl-tRNA synthetase</fullName>
    </recommendedName>
</protein>
<reference evidence="13" key="1">
    <citation type="submission" date="2017-09" db="EMBL/GenBank/DDBJ databases">
        <title>Depth-based differentiation of microbial function through sediment-hosted aquifers and enrichment of novel symbionts in the deep terrestrial subsurface.</title>
        <authorList>
            <person name="Probst A.J."/>
            <person name="Ladd B."/>
            <person name="Jarett J.K."/>
            <person name="Geller-Mcgrath D.E."/>
            <person name="Sieber C.M.K."/>
            <person name="Emerson J.B."/>
            <person name="Anantharaman K."/>
            <person name="Thomas B.C."/>
            <person name="Malmstrom R."/>
            <person name="Stieglmeier M."/>
            <person name="Klingl A."/>
            <person name="Woyke T."/>
            <person name="Ryan C.M."/>
            <person name="Banfield J.F."/>
        </authorList>
    </citation>
    <scope>NUCLEOTIDE SEQUENCE [LARGE SCALE GENOMIC DNA]</scope>
</reference>
<comment type="subcellular location">
    <subcellularLocation>
        <location evidence="1">Cytoplasm</location>
    </subcellularLocation>
</comment>
<dbReference type="InterPro" id="IPR045864">
    <property type="entry name" value="aa-tRNA-synth_II/BPL/LPL"/>
</dbReference>
<evidence type="ECO:0000256" key="9">
    <source>
        <dbReference type="ARBA" id="ARBA00029886"/>
    </source>
</evidence>
<dbReference type="PANTHER" id="PTHR22594">
    <property type="entry name" value="ASPARTYL/LYSYL-TRNA SYNTHETASE"/>
    <property type="match status" value="1"/>
</dbReference>
<dbReference type="Pfam" id="PF00152">
    <property type="entry name" value="tRNA-synt_2"/>
    <property type="match status" value="1"/>
</dbReference>
<dbReference type="PANTHER" id="PTHR22594:SF16">
    <property type="entry name" value="ASPARAGINE--TRNA LIGASE, CYTOPLASMIC"/>
    <property type="match status" value="1"/>
</dbReference>
<dbReference type="PROSITE" id="PS50862">
    <property type="entry name" value="AA_TRNA_LIGASE_II"/>
    <property type="match status" value="1"/>
</dbReference>
<dbReference type="SUPFAM" id="SSF55681">
    <property type="entry name" value="Class II aaRS and biotin synthetases"/>
    <property type="match status" value="1"/>
</dbReference>
<dbReference type="GO" id="GO:0006421">
    <property type="term" value="P:asparaginyl-tRNA aminoacylation"/>
    <property type="evidence" value="ECO:0007669"/>
    <property type="project" value="TreeGrafter"/>
</dbReference>
<evidence type="ECO:0000313" key="12">
    <source>
        <dbReference type="EMBL" id="PIS38988.1"/>
    </source>
</evidence>
<dbReference type="InterPro" id="IPR002312">
    <property type="entry name" value="Asp/Asn-tRNA-synth_IIb"/>
</dbReference>
<evidence type="ECO:0000256" key="3">
    <source>
        <dbReference type="ARBA" id="ARBA00022490"/>
    </source>
</evidence>
<feature type="domain" description="Aminoacyl-transfer RNA synthetases class-II family profile" evidence="11">
    <location>
        <begin position="1"/>
        <end position="327"/>
    </location>
</feature>
<evidence type="ECO:0000256" key="5">
    <source>
        <dbReference type="ARBA" id="ARBA00022741"/>
    </source>
</evidence>
<evidence type="ECO:0000256" key="7">
    <source>
        <dbReference type="ARBA" id="ARBA00022917"/>
    </source>
</evidence>
<gene>
    <name evidence="12" type="ORF">COT34_00845</name>
</gene>
<dbReference type="PRINTS" id="PR01042">
    <property type="entry name" value="TRNASYNTHASP"/>
</dbReference>
<evidence type="ECO:0000256" key="2">
    <source>
        <dbReference type="ARBA" id="ARBA00008226"/>
    </source>
</evidence>
<evidence type="ECO:0000256" key="4">
    <source>
        <dbReference type="ARBA" id="ARBA00022598"/>
    </source>
</evidence>